<feature type="transmembrane region" description="Helical" evidence="1">
    <location>
        <begin position="51"/>
        <end position="77"/>
    </location>
</feature>
<protein>
    <submittedName>
        <fullName evidence="2">DUF998 domain-containing protein</fullName>
    </submittedName>
</protein>
<keyword evidence="3" id="KW-1185">Reference proteome</keyword>
<feature type="transmembrane region" description="Helical" evidence="1">
    <location>
        <begin position="125"/>
        <end position="143"/>
    </location>
</feature>
<dbReference type="RefSeq" id="WP_377300552.1">
    <property type="nucleotide sequence ID" value="NZ_CP180191.1"/>
</dbReference>
<name>A0ABV7H2M4_9BURK</name>
<dbReference type="Proteomes" id="UP001595556">
    <property type="component" value="Unassembled WGS sequence"/>
</dbReference>
<evidence type="ECO:0000313" key="3">
    <source>
        <dbReference type="Proteomes" id="UP001595556"/>
    </source>
</evidence>
<reference evidence="3" key="1">
    <citation type="journal article" date="2019" name="Int. J. Syst. Evol. Microbiol.">
        <title>The Global Catalogue of Microorganisms (GCM) 10K type strain sequencing project: providing services to taxonomists for standard genome sequencing and annotation.</title>
        <authorList>
            <consortium name="The Broad Institute Genomics Platform"/>
            <consortium name="The Broad Institute Genome Sequencing Center for Infectious Disease"/>
            <person name="Wu L."/>
            <person name="Ma J."/>
        </authorList>
    </citation>
    <scope>NUCLEOTIDE SEQUENCE [LARGE SCALE GENOMIC DNA]</scope>
    <source>
        <strain evidence="3">KCTC 52168</strain>
    </source>
</reference>
<keyword evidence="1" id="KW-1133">Transmembrane helix</keyword>
<feature type="transmembrane region" description="Helical" evidence="1">
    <location>
        <begin position="89"/>
        <end position="113"/>
    </location>
</feature>
<comment type="caution">
    <text evidence="2">The sequence shown here is derived from an EMBL/GenBank/DDBJ whole genome shotgun (WGS) entry which is preliminary data.</text>
</comment>
<keyword evidence="1" id="KW-0472">Membrane</keyword>
<dbReference type="Pfam" id="PF06197">
    <property type="entry name" value="DUF998"/>
    <property type="match status" value="1"/>
</dbReference>
<sequence length="209" mass="21576">MHPTLLRFSLACAVAVPLAYFGAQVLGAAFYPGFSVLRDVASMLGSDRSTAPALFNTAVYGVALISLLAAPGLGWGVAGALRGQGAPAWRAVGSALLAAACVASFGLASAWAATYPLPDPRHNPGALGAGMFAAPFVALAIALQLKDARALRWVCAACVVGFFAVAGVYSDLIPLDRAAYNGLLQRVGALVMLVPLAVVAFALWRRYRD</sequence>
<proteinExistence type="predicted"/>
<organism evidence="2 3">
    <name type="scientific">Piscinibacterium candidicorallinum</name>
    <dbReference type="NCBI Taxonomy" id="1793872"/>
    <lineage>
        <taxon>Bacteria</taxon>
        <taxon>Pseudomonadati</taxon>
        <taxon>Pseudomonadota</taxon>
        <taxon>Betaproteobacteria</taxon>
        <taxon>Burkholderiales</taxon>
        <taxon>Piscinibacterium</taxon>
    </lineage>
</organism>
<accession>A0ABV7H2M4</accession>
<dbReference type="InterPro" id="IPR009339">
    <property type="entry name" value="DUF998"/>
</dbReference>
<evidence type="ECO:0000313" key="2">
    <source>
        <dbReference type="EMBL" id="MFC3146272.1"/>
    </source>
</evidence>
<feature type="transmembrane region" description="Helical" evidence="1">
    <location>
        <begin position="182"/>
        <end position="204"/>
    </location>
</feature>
<evidence type="ECO:0000256" key="1">
    <source>
        <dbReference type="SAM" id="Phobius"/>
    </source>
</evidence>
<dbReference type="EMBL" id="JBHRTI010000003">
    <property type="protein sequence ID" value="MFC3146272.1"/>
    <property type="molecule type" value="Genomic_DNA"/>
</dbReference>
<gene>
    <name evidence="2" type="ORF">ACFOEN_01300</name>
</gene>
<feature type="transmembrane region" description="Helical" evidence="1">
    <location>
        <begin position="150"/>
        <end position="170"/>
    </location>
</feature>
<keyword evidence="1" id="KW-0812">Transmembrane</keyword>